<feature type="region of interest" description="Disordered" evidence="1">
    <location>
        <begin position="80"/>
        <end position="103"/>
    </location>
</feature>
<evidence type="ECO:0000256" key="1">
    <source>
        <dbReference type="SAM" id="MobiDB-lite"/>
    </source>
</evidence>
<reference evidence="2" key="1">
    <citation type="submission" date="2021-11" db="EMBL/GenBank/DDBJ databases">
        <title>Development of a sustainable strategy for remediation of hydrocarbon-contaminated territories based on the waste exchange concept.</title>
        <authorList>
            <person name="Elkin A."/>
        </authorList>
    </citation>
    <scope>NUCLEOTIDE SEQUENCE</scope>
    <source>
        <strain evidence="2">IEGM 757</strain>
    </source>
</reference>
<gene>
    <name evidence="2" type="ORF">LQ384_20620</name>
</gene>
<dbReference type="AlphaFoldDB" id="A0AAW4XKW7"/>
<evidence type="ECO:0000313" key="3">
    <source>
        <dbReference type="Proteomes" id="UP001198630"/>
    </source>
</evidence>
<feature type="compositionally biased region" description="Pro residues" evidence="1">
    <location>
        <begin position="93"/>
        <end position="103"/>
    </location>
</feature>
<organism evidence="2 3">
    <name type="scientific">Rhodococcus rhodochrous</name>
    <dbReference type="NCBI Taxonomy" id="1829"/>
    <lineage>
        <taxon>Bacteria</taxon>
        <taxon>Bacillati</taxon>
        <taxon>Actinomycetota</taxon>
        <taxon>Actinomycetes</taxon>
        <taxon>Mycobacteriales</taxon>
        <taxon>Nocardiaceae</taxon>
        <taxon>Rhodococcus</taxon>
    </lineage>
</organism>
<dbReference type="EMBL" id="JAJNCO010000012">
    <property type="protein sequence ID" value="MCD2113519.1"/>
    <property type="molecule type" value="Genomic_DNA"/>
</dbReference>
<accession>A0AAW4XKW7</accession>
<comment type="caution">
    <text evidence="2">The sequence shown here is derived from an EMBL/GenBank/DDBJ whole genome shotgun (WGS) entry which is preliminary data.</text>
</comment>
<dbReference type="RefSeq" id="WP_230791855.1">
    <property type="nucleotide sequence ID" value="NZ_JAJNCO010000012.1"/>
</dbReference>
<name>A0AAW4XKW7_RHORH</name>
<dbReference type="Proteomes" id="UP001198630">
    <property type="component" value="Unassembled WGS sequence"/>
</dbReference>
<protein>
    <submittedName>
        <fullName evidence="2">Uncharacterized protein</fullName>
    </submittedName>
</protein>
<evidence type="ECO:0000313" key="2">
    <source>
        <dbReference type="EMBL" id="MCD2113519.1"/>
    </source>
</evidence>
<proteinExistence type="predicted"/>
<sequence length="103" mass="10638">MMQVRSGQRYVSAVCATSIVVVKGPSSDIDLKCGGTAMVAAGTDVDSRPGPAAGYDQGTIIGKRYWDEKTGLEVVCTSAGPGSLSLGDRVLPERPPQPLPSSD</sequence>